<evidence type="ECO:0000313" key="1">
    <source>
        <dbReference type="EMBL" id="MEI4800551.1"/>
    </source>
</evidence>
<sequence length="100" mass="11582">MFKAFKNWYDKQNAKHQEKVAEYKELRARQKEENSKGNGGITVVLKTGQEIRLSAGESLIFMGTYTKDNIQKNKRFSLNGITVYANNISHYYQSEDVKVD</sequence>
<gene>
    <name evidence="1" type="ORF">WAZ07_04275</name>
</gene>
<name>A0ABU8FCZ0_9BACI</name>
<comment type="caution">
    <text evidence="1">The sequence shown here is derived from an EMBL/GenBank/DDBJ whole genome shotgun (WGS) entry which is preliminary data.</text>
</comment>
<accession>A0ABU8FCZ0</accession>
<dbReference type="EMBL" id="JBAWSX010000002">
    <property type="protein sequence ID" value="MEI4800551.1"/>
    <property type="molecule type" value="Genomic_DNA"/>
</dbReference>
<evidence type="ECO:0000313" key="2">
    <source>
        <dbReference type="Proteomes" id="UP001372526"/>
    </source>
</evidence>
<organism evidence="1 2">
    <name type="scientific">Bacillus bruguierae</name>
    <dbReference type="NCBI Taxonomy" id="3127667"/>
    <lineage>
        <taxon>Bacteria</taxon>
        <taxon>Bacillati</taxon>
        <taxon>Bacillota</taxon>
        <taxon>Bacilli</taxon>
        <taxon>Bacillales</taxon>
        <taxon>Bacillaceae</taxon>
        <taxon>Bacillus</taxon>
    </lineage>
</organism>
<dbReference type="Proteomes" id="UP001372526">
    <property type="component" value="Unassembled WGS sequence"/>
</dbReference>
<dbReference type="RefSeq" id="WP_336471463.1">
    <property type="nucleotide sequence ID" value="NZ_JBAWSX010000002.1"/>
</dbReference>
<keyword evidence="2" id="KW-1185">Reference proteome</keyword>
<protein>
    <submittedName>
        <fullName evidence="1">Uncharacterized protein</fullName>
    </submittedName>
</protein>
<proteinExistence type="predicted"/>
<reference evidence="1 2" key="1">
    <citation type="submission" date="2024-01" db="EMBL/GenBank/DDBJ databases">
        <title>Seven novel Bacillus-like species.</title>
        <authorList>
            <person name="Liu G."/>
        </authorList>
    </citation>
    <scope>NUCLEOTIDE SEQUENCE [LARGE SCALE GENOMIC DNA]</scope>
    <source>
        <strain evidence="1 2">FJAT-51639</strain>
    </source>
</reference>